<name>A0A2T3ZTI6_TRIHA</name>
<keyword evidence="2" id="KW-1185">Reference proteome</keyword>
<gene>
    <name evidence="1" type="ORF">M431DRAFT_513868</name>
</gene>
<protein>
    <submittedName>
        <fullName evidence="1">Uncharacterized protein</fullName>
    </submittedName>
</protein>
<proteinExistence type="predicted"/>
<dbReference type="Proteomes" id="UP000241690">
    <property type="component" value="Unassembled WGS sequence"/>
</dbReference>
<dbReference type="GeneID" id="36628683"/>
<accession>A0A2T3ZTI6</accession>
<evidence type="ECO:0000313" key="1">
    <source>
        <dbReference type="EMBL" id="PTB48121.1"/>
    </source>
</evidence>
<sequence>MRCDAPAAEEFHVRPVSLCPQAGTALPSTESDKRDLEPHHNQTLGILSLRTSLVIYDPANSDPGRYLAACPGIAAPKPFRGSLRFRSNSHQVPRETSHTSLLIREIPFLVNKAATATQTNCQILPHPVPDCRAARRMSDQQRQNSPPWIRGRIGFGV</sequence>
<dbReference type="EMBL" id="KZ679702">
    <property type="protein sequence ID" value="PTB48121.1"/>
    <property type="molecule type" value="Genomic_DNA"/>
</dbReference>
<evidence type="ECO:0000313" key="2">
    <source>
        <dbReference type="Proteomes" id="UP000241690"/>
    </source>
</evidence>
<dbReference type="RefSeq" id="XP_024767798.1">
    <property type="nucleotide sequence ID" value="XM_024920114.1"/>
</dbReference>
<dbReference type="AlphaFoldDB" id="A0A2T3ZTI6"/>
<organism evidence="1 2">
    <name type="scientific">Trichoderma harzianum CBS 226.95</name>
    <dbReference type="NCBI Taxonomy" id="983964"/>
    <lineage>
        <taxon>Eukaryota</taxon>
        <taxon>Fungi</taxon>
        <taxon>Dikarya</taxon>
        <taxon>Ascomycota</taxon>
        <taxon>Pezizomycotina</taxon>
        <taxon>Sordariomycetes</taxon>
        <taxon>Hypocreomycetidae</taxon>
        <taxon>Hypocreales</taxon>
        <taxon>Hypocreaceae</taxon>
        <taxon>Trichoderma</taxon>
    </lineage>
</organism>
<reference evidence="1 2" key="1">
    <citation type="submission" date="2016-07" db="EMBL/GenBank/DDBJ databases">
        <title>Multiple horizontal gene transfer events from other fungi enriched the ability of initially mycotrophic Trichoderma (Ascomycota) to feed on dead plant biomass.</title>
        <authorList>
            <consortium name="DOE Joint Genome Institute"/>
            <person name="Aerts A."/>
            <person name="Atanasova L."/>
            <person name="Chenthamara K."/>
            <person name="Zhang J."/>
            <person name="Grujic M."/>
            <person name="Henrissat B."/>
            <person name="Kuo A."/>
            <person name="Salamov A."/>
            <person name="Lipzen A."/>
            <person name="Labutti K."/>
            <person name="Barry K."/>
            <person name="Miao Y."/>
            <person name="Rahimi M.J."/>
            <person name="Shen Q."/>
            <person name="Grigoriev I.V."/>
            <person name="Kubicek C.P."/>
            <person name="Druzhinina I.S."/>
        </authorList>
    </citation>
    <scope>NUCLEOTIDE SEQUENCE [LARGE SCALE GENOMIC DNA]</scope>
    <source>
        <strain evidence="1 2">CBS 226.95</strain>
    </source>
</reference>